<dbReference type="EMBL" id="BMPG01000002">
    <property type="protein sequence ID" value="GGL62627.1"/>
    <property type="molecule type" value="Genomic_DNA"/>
</dbReference>
<comment type="caution">
    <text evidence="2">The sequence shown here is derived from an EMBL/GenBank/DDBJ whole genome shotgun (WGS) entry which is preliminary data.</text>
</comment>
<evidence type="ECO:0000256" key="1">
    <source>
        <dbReference type="SAM" id="MobiDB-lite"/>
    </source>
</evidence>
<sequence>MGDASRSVTDEPPTDPSVEPGQTSTVRVRYAVFIPDEWIEPRPVEEATVEFEGDDRGFTPYAAWTGRSRVEAEATADFDRGEVVFHADTGRSRKRVTDAAGVTMDSGTADTTGLALRNVEWAEDEETVSFRLALSAGNPLVEEPATVDAEVDVTANRRGVVEVSGRHDGYPNHECYASVDFGVWEDAYRYAFREHGGSPRALAGDLDEAFDWKRP</sequence>
<proteinExistence type="predicted"/>
<gene>
    <name evidence="2" type="ORF">GCM10009039_20800</name>
</gene>
<reference evidence="2" key="2">
    <citation type="submission" date="2020-09" db="EMBL/GenBank/DDBJ databases">
        <authorList>
            <person name="Sun Q."/>
            <person name="Ohkuma M."/>
        </authorList>
    </citation>
    <scope>NUCLEOTIDE SEQUENCE</scope>
    <source>
        <strain evidence="2">JCM 19596</strain>
    </source>
</reference>
<dbReference type="InterPro" id="IPR021631">
    <property type="entry name" value="DUF3238"/>
</dbReference>
<protein>
    <submittedName>
        <fullName evidence="2">Uncharacterized protein</fullName>
    </submittedName>
</protein>
<evidence type="ECO:0000313" key="2">
    <source>
        <dbReference type="EMBL" id="GGL62627.1"/>
    </source>
</evidence>
<reference evidence="2" key="1">
    <citation type="journal article" date="2014" name="Int. J. Syst. Evol. Microbiol.">
        <title>Complete genome sequence of Corynebacterium casei LMG S-19264T (=DSM 44701T), isolated from a smear-ripened cheese.</title>
        <authorList>
            <consortium name="US DOE Joint Genome Institute (JGI-PGF)"/>
            <person name="Walter F."/>
            <person name="Albersmeier A."/>
            <person name="Kalinowski J."/>
            <person name="Ruckert C."/>
        </authorList>
    </citation>
    <scope>NUCLEOTIDE SEQUENCE</scope>
    <source>
        <strain evidence="2">JCM 19596</strain>
    </source>
</reference>
<dbReference type="AlphaFoldDB" id="A0A830FCY7"/>
<organism evidence="2 3">
    <name type="scientific">Halocalculus aciditolerans</name>
    <dbReference type="NCBI Taxonomy" id="1383812"/>
    <lineage>
        <taxon>Archaea</taxon>
        <taxon>Methanobacteriati</taxon>
        <taxon>Methanobacteriota</taxon>
        <taxon>Stenosarchaea group</taxon>
        <taxon>Halobacteria</taxon>
        <taxon>Halobacteriales</taxon>
        <taxon>Halobacteriaceae</taxon>
        <taxon>Halocalculus</taxon>
    </lineage>
</organism>
<dbReference type="Proteomes" id="UP000607197">
    <property type="component" value="Unassembled WGS sequence"/>
</dbReference>
<dbReference type="Pfam" id="PF11579">
    <property type="entry name" value="DUF3238"/>
    <property type="match status" value="1"/>
</dbReference>
<accession>A0A830FCY7</accession>
<keyword evidence="3" id="KW-1185">Reference proteome</keyword>
<feature type="region of interest" description="Disordered" evidence="1">
    <location>
        <begin position="1"/>
        <end position="24"/>
    </location>
</feature>
<evidence type="ECO:0000313" key="3">
    <source>
        <dbReference type="Proteomes" id="UP000607197"/>
    </source>
</evidence>
<name>A0A830FCY7_9EURY</name>